<keyword evidence="6" id="KW-1185">Reference proteome</keyword>
<feature type="compositionally biased region" description="Basic and acidic residues" evidence="3">
    <location>
        <begin position="49"/>
        <end position="58"/>
    </location>
</feature>
<dbReference type="InterPro" id="IPR043128">
    <property type="entry name" value="Rev_trsase/Diguanyl_cyclase"/>
</dbReference>
<dbReference type="Pfam" id="PF13456">
    <property type="entry name" value="RVT_3"/>
    <property type="match status" value="1"/>
</dbReference>
<dbReference type="InterPro" id="IPR000477">
    <property type="entry name" value="RT_dom"/>
</dbReference>
<feature type="region of interest" description="Disordered" evidence="3">
    <location>
        <begin position="1"/>
        <end position="66"/>
    </location>
</feature>
<dbReference type="EMBL" id="BPVZ01000037">
    <property type="protein sequence ID" value="GKV12837.1"/>
    <property type="molecule type" value="Genomic_DNA"/>
</dbReference>
<proteinExistence type="predicted"/>
<evidence type="ECO:0000313" key="5">
    <source>
        <dbReference type="EMBL" id="GKV12837.1"/>
    </source>
</evidence>
<dbReference type="GO" id="GO:0006508">
    <property type="term" value="P:proteolysis"/>
    <property type="evidence" value="ECO:0007669"/>
    <property type="project" value="InterPro"/>
</dbReference>
<dbReference type="Pfam" id="PF00078">
    <property type="entry name" value="RVT_1"/>
    <property type="match status" value="1"/>
</dbReference>
<dbReference type="Proteomes" id="UP001054252">
    <property type="component" value="Unassembled WGS sequence"/>
</dbReference>
<sequence length="2014" mass="229012">MLRRVGKEVAQQVEVAPVSPRHFEGENSPKHLPPISPLADRSYGNPIYRNDDEEKVDSTESSNKISQELQQIRKLQEEANQNMERSLQSFLQAQRQHSDHFTQCLNVIERAIHDNSRAIREEVAESRRTFTAVSERTMEHVRQQQNVPRQPVPRAMELPQQNLPDPLPGGHINQPQFNRQQQNNPASGILGPQDPVEAAFRAAKQLNANQQRYVPPARRPNAAPQPNFQNNAFQPLGLQATPPPLDRNQLIDLVQETYGPALRPLVCPSYHKPYPDYIDRDNPFPRGFKVPEFTLFSGDASQSTIEHIGRFTIQCGEALGDDFLKLRLFPSSLTGTALTWYLSLSQNSVFTWRQIEDLFHIQFYHSEPEISMADLSRLTQRLRESSENYLMRFRKAQMKCHVALPEQEFVKLAQNGLDIELRKKFEGMEFRDFFELSYKVARYENLLREESQRKAASQGTYYQDAFDLDVAEVFADKPVTCPNLVKVTQQVEAAAKRLPYESGRQYTFDVTKANEIFDYLKKSGHIKLPQGHRLPTDKIDKGLLRFLEKPKEAMGIDENPFPNIDVGVNVADIRSISQRTYKGRTLAADDLRWVIEKERERRAQQNQRLGGQHHAARIYAAGSKMKEARHTDRSRMVKPPQRPPSRRWEKVVHPKFPKEPVRNPRTLRRRLQQKRAEAHRHQQLATEEVKVPQRSLAKGRMVWKRKESQEVAVQNESQPKVPPPKLTSLIINENELKATFEADQQAELTRDDNFLEDMDVLQIGSISINLSCLVLTLPLVFQAKGSETTHVSNGSMLVEEEVIEPLYISAHMDGVPVNRVLVDNGAAVNVIPSFMLRNLGKNSEDWVYTDVTISDFTGGVSKSKGVLLVALTVGSKTSMSAFFVVDSSATYNALLGRDWIHSNWCVPSTLHQRLIFWNGGKTEVVYADNRPFLTNSNMAEARYYDEDVGTIRFFGMDRQGRPRGISACNKPTLTKYVVDEKSKISKERREAVSEILKKLAAYFAERNTEPNLSEVVHEGEEDTHTDGITMEELDLAPAKLDDLRANVQDPLKKVNLGTEAEPRITFFSGLLPPEMRDKIICLPHEFKDCFAWDYSEMPGLDRELVEHRLPINKGYKPYKQPPRRMSPEVILKVKEEVERLHKVGFIRTARYSEWLSNIVPIVKKNGKLRVCIDFRNLNLVTPKDEYPMPVADLLVDGVARHRILSFMDGYSGYNQIFIAEEDISKTAFRCPGNIGTYEWVVMPFGLKNAGATYQRAMNAIFHDMIGRFMEIYIDDVVVKSMEDEEHLEHLRKAFERMRQHGLKMNPLKCAFGVIAGNFLGFLVHERGLEPDADFKWERQHQAAFDAIKEYLSKTPVLVPPVKNKPLLLYISAADESIGCLLAQENNNKQEQTVYYLSRALNPTEVKYSSVEKLCLALFFAAIKLRHYLLYSEVFVVSKTDVIKYMLSRPLLRGRIGKWILALTEFNLRYLPQKAVKGQALADFLADHPCLDVNADEDKGINLFSIDLVPWRLIFYGSSTDRASGAGIIIVSPDGIKPNELKVPSVEIVGDSQLVLKQLSGKYKCTSVVLSPYFATAIQLLEEFDDVSLKHIPRNMNIEANELAQIASGVKMLEGILEKVVVIEKRILPSIHQRGIMVEACSLDVTPTDWRHPIIEHLRNPSSKTSRRTRMQTLNYVLLGDVLYRRGQDELLLRCLGLDESYHVMSNVHNDIKKPKRTILEIRPVFSRGKVHLDVVEGLALAEVVVIGSSEEAGSWVRTRELVANPGSWDCINYAKGCRAYQLHGPLQRAPASELHPIVKPWPFRGLAIDLIGKIYPPSSKGHSFIIVATDYFTKWVEARPMKKVEQGDVIKFIKEDPIHRTSQRSSTKVTPFSLTYGHDAVLPMELTARSLRIAIQNGLNYGEYNEAMIMELEDLEEARLTALDVMKAQKLKVARAYNKRVKQKNLAEGRLVWKAVLPLGKKDPRYASLFAAKASRPSSLSSTSNLLLSALRDLRLLPCCNSRAGNWLAMAAMA</sequence>
<dbReference type="Pfam" id="PF17919">
    <property type="entry name" value="RT_RNaseH_2"/>
    <property type="match status" value="1"/>
</dbReference>
<accession>A0AAV5JH00</accession>
<evidence type="ECO:0000259" key="4">
    <source>
        <dbReference type="PROSITE" id="PS50175"/>
    </source>
</evidence>
<dbReference type="GO" id="GO:0003676">
    <property type="term" value="F:nucleic acid binding"/>
    <property type="evidence" value="ECO:0007669"/>
    <property type="project" value="InterPro"/>
</dbReference>
<dbReference type="PROSITE" id="PS50175">
    <property type="entry name" value="ASP_PROT_RETROV"/>
    <property type="match status" value="1"/>
</dbReference>
<dbReference type="GO" id="GO:0004523">
    <property type="term" value="F:RNA-DNA hybrid ribonuclease activity"/>
    <property type="evidence" value="ECO:0007669"/>
    <property type="project" value="InterPro"/>
</dbReference>
<dbReference type="CDD" id="cd00303">
    <property type="entry name" value="retropepsin_like"/>
    <property type="match status" value="1"/>
</dbReference>
<dbReference type="InterPro" id="IPR012337">
    <property type="entry name" value="RNaseH-like_sf"/>
</dbReference>
<dbReference type="SUPFAM" id="SSF56672">
    <property type="entry name" value="DNA/RNA polymerases"/>
    <property type="match status" value="1"/>
</dbReference>
<feature type="compositionally biased region" description="Basic and acidic residues" evidence="3">
    <location>
        <begin position="624"/>
        <end position="635"/>
    </location>
</feature>
<comment type="caution">
    <text evidence="5">The sequence shown here is derived from an EMBL/GenBank/DDBJ whole genome shotgun (WGS) entry which is preliminary data.</text>
</comment>
<evidence type="ECO:0000256" key="1">
    <source>
        <dbReference type="ARBA" id="ARBA00022801"/>
    </source>
</evidence>
<dbReference type="CDD" id="cd09274">
    <property type="entry name" value="RNase_HI_RT_Ty3"/>
    <property type="match status" value="1"/>
</dbReference>
<keyword evidence="2" id="KW-0233">DNA recombination</keyword>
<dbReference type="Gene3D" id="3.30.420.10">
    <property type="entry name" value="Ribonuclease H-like superfamily/Ribonuclease H"/>
    <property type="match status" value="2"/>
</dbReference>
<evidence type="ECO:0000256" key="2">
    <source>
        <dbReference type="ARBA" id="ARBA00023172"/>
    </source>
</evidence>
<organism evidence="5 6">
    <name type="scientific">Rubroshorea leprosula</name>
    <dbReference type="NCBI Taxonomy" id="152421"/>
    <lineage>
        <taxon>Eukaryota</taxon>
        <taxon>Viridiplantae</taxon>
        <taxon>Streptophyta</taxon>
        <taxon>Embryophyta</taxon>
        <taxon>Tracheophyta</taxon>
        <taxon>Spermatophyta</taxon>
        <taxon>Magnoliopsida</taxon>
        <taxon>eudicotyledons</taxon>
        <taxon>Gunneridae</taxon>
        <taxon>Pentapetalae</taxon>
        <taxon>rosids</taxon>
        <taxon>malvids</taxon>
        <taxon>Malvales</taxon>
        <taxon>Dipterocarpaceae</taxon>
        <taxon>Rubroshorea</taxon>
    </lineage>
</organism>
<dbReference type="GO" id="GO:0004190">
    <property type="term" value="F:aspartic-type endopeptidase activity"/>
    <property type="evidence" value="ECO:0007669"/>
    <property type="project" value="InterPro"/>
</dbReference>
<reference evidence="5 6" key="1">
    <citation type="journal article" date="2021" name="Commun. Biol.">
        <title>The genome of Shorea leprosula (Dipterocarpaceae) highlights the ecological relevance of drought in aseasonal tropical rainforests.</title>
        <authorList>
            <person name="Ng K.K.S."/>
            <person name="Kobayashi M.J."/>
            <person name="Fawcett J.A."/>
            <person name="Hatakeyama M."/>
            <person name="Paape T."/>
            <person name="Ng C.H."/>
            <person name="Ang C.C."/>
            <person name="Tnah L.H."/>
            <person name="Lee C.T."/>
            <person name="Nishiyama T."/>
            <person name="Sese J."/>
            <person name="O'Brien M.J."/>
            <person name="Copetti D."/>
            <person name="Mohd Noor M.I."/>
            <person name="Ong R.C."/>
            <person name="Putra M."/>
            <person name="Sireger I.Z."/>
            <person name="Indrioko S."/>
            <person name="Kosugi Y."/>
            <person name="Izuno A."/>
            <person name="Isagi Y."/>
            <person name="Lee S.L."/>
            <person name="Shimizu K.K."/>
        </authorList>
    </citation>
    <scope>NUCLEOTIDE SEQUENCE [LARGE SCALE GENOMIC DNA]</scope>
    <source>
        <strain evidence="5">214</strain>
    </source>
</reference>
<dbReference type="Gene3D" id="3.10.10.10">
    <property type="entry name" value="HIV Type 1 Reverse Transcriptase, subunit A, domain 1"/>
    <property type="match status" value="1"/>
</dbReference>
<dbReference type="InterPro" id="IPR021109">
    <property type="entry name" value="Peptidase_aspartic_dom_sf"/>
</dbReference>
<protein>
    <recommendedName>
        <fullName evidence="4">Peptidase A2 domain-containing protein</fullName>
    </recommendedName>
</protein>
<feature type="compositionally biased region" description="Low complexity" evidence="3">
    <location>
        <begin position="173"/>
        <end position="185"/>
    </location>
</feature>
<dbReference type="InterPro" id="IPR043502">
    <property type="entry name" value="DNA/RNA_pol_sf"/>
</dbReference>
<name>A0AAV5JH00_9ROSI</name>
<dbReference type="InterPro" id="IPR036397">
    <property type="entry name" value="RNaseH_sf"/>
</dbReference>
<gene>
    <name evidence="5" type="ORF">SLEP1_g23931</name>
</gene>
<evidence type="ECO:0000313" key="6">
    <source>
        <dbReference type="Proteomes" id="UP001054252"/>
    </source>
</evidence>
<feature type="region of interest" description="Disordered" evidence="3">
    <location>
        <begin position="167"/>
        <end position="193"/>
    </location>
</feature>
<dbReference type="Gene3D" id="3.30.70.270">
    <property type="match status" value="1"/>
</dbReference>
<keyword evidence="1" id="KW-0378">Hydrolase</keyword>
<dbReference type="Pfam" id="PF03732">
    <property type="entry name" value="Retrotrans_gag"/>
    <property type="match status" value="1"/>
</dbReference>
<dbReference type="SUPFAM" id="SSF53098">
    <property type="entry name" value="Ribonuclease H-like"/>
    <property type="match status" value="2"/>
</dbReference>
<feature type="domain" description="Peptidase A2" evidence="4">
    <location>
        <begin position="818"/>
        <end position="899"/>
    </location>
</feature>
<dbReference type="PANTHER" id="PTHR48475">
    <property type="entry name" value="RIBONUCLEASE H"/>
    <property type="match status" value="1"/>
</dbReference>
<dbReference type="InterPro" id="IPR005162">
    <property type="entry name" value="Retrotrans_gag_dom"/>
</dbReference>
<dbReference type="GO" id="GO:0006310">
    <property type="term" value="P:DNA recombination"/>
    <property type="evidence" value="ECO:0007669"/>
    <property type="project" value="UniProtKB-KW"/>
</dbReference>
<dbReference type="SUPFAM" id="SSF50630">
    <property type="entry name" value="Acid proteases"/>
    <property type="match status" value="1"/>
</dbReference>
<dbReference type="InterPro" id="IPR002156">
    <property type="entry name" value="RNaseH_domain"/>
</dbReference>
<dbReference type="Gene3D" id="2.40.70.10">
    <property type="entry name" value="Acid Proteases"/>
    <property type="match status" value="1"/>
</dbReference>
<dbReference type="InterPro" id="IPR041577">
    <property type="entry name" value="RT_RNaseH_2"/>
</dbReference>
<dbReference type="CDD" id="cd01647">
    <property type="entry name" value="RT_LTR"/>
    <property type="match status" value="1"/>
</dbReference>
<dbReference type="PANTHER" id="PTHR48475:SF1">
    <property type="entry name" value="RNASE H TYPE-1 DOMAIN-CONTAINING PROTEIN"/>
    <property type="match status" value="1"/>
</dbReference>
<feature type="region of interest" description="Disordered" evidence="3">
    <location>
        <begin position="623"/>
        <end position="649"/>
    </location>
</feature>
<dbReference type="InterPro" id="IPR001995">
    <property type="entry name" value="Peptidase_A2_cat"/>
</dbReference>
<evidence type="ECO:0000256" key="3">
    <source>
        <dbReference type="SAM" id="MobiDB-lite"/>
    </source>
</evidence>